<organism evidence="6">
    <name type="scientific">marine sediment metagenome</name>
    <dbReference type="NCBI Taxonomy" id="412755"/>
    <lineage>
        <taxon>unclassified sequences</taxon>
        <taxon>metagenomes</taxon>
        <taxon>ecological metagenomes</taxon>
    </lineage>
</organism>
<evidence type="ECO:0000313" key="6">
    <source>
        <dbReference type="EMBL" id="KKN17899.1"/>
    </source>
</evidence>
<dbReference type="PROSITE" id="PS00398">
    <property type="entry name" value="RECOMBINASES_2"/>
    <property type="match status" value="1"/>
</dbReference>
<dbReference type="EMBL" id="LAZR01003477">
    <property type="protein sequence ID" value="KKN17899.1"/>
    <property type="molecule type" value="Genomic_DNA"/>
</dbReference>
<dbReference type="GO" id="GO:0003677">
    <property type="term" value="F:DNA binding"/>
    <property type="evidence" value="ECO:0007669"/>
    <property type="project" value="UniProtKB-KW"/>
</dbReference>
<dbReference type="InterPro" id="IPR050639">
    <property type="entry name" value="SSR_resolvase"/>
</dbReference>
<dbReference type="CDD" id="cd03768">
    <property type="entry name" value="SR_ResInv"/>
    <property type="match status" value="1"/>
</dbReference>
<dbReference type="SMART" id="SM00857">
    <property type="entry name" value="Resolvase"/>
    <property type="match status" value="1"/>
</dbReference>
<keyword evidence="3" id="KW-0238">DNA-binding</keyword>
<dbReference type="SUPFAM" id="SSF53041">
    <property type="entry name" value="Resolvase-like"/>
    <property type="match status" value="1"/>
</dbReference>
<dbReference type="InterPro" id="IPR036162">
    <property type="entry name" value="Resolvase-like_N_sf"/>
</dbReference>
<protein>
    <recommendedName>
        <fullName evidence="5">Resolvase/invertase-type recombinase catalytic domain-containing protein</fullName>
    </recommendedName>
</protein>
<reference evidence="6" key="1">
    <citation type="journal article" date="2015" name="Nature">
        <title>Complex archaea that bridge the gap between prokaryotes and eukaryotes.</title>
        <authorList>
            <person name="Spang A."/>
            <person name="Saw J.H."/>
            <person name="Jorgensen S.L."/>
            <person name="Zaremba-Niedzwiedzka K."/>
            <person name="Martijn J."/>
            <person name="Lind A.E."/>
            <person name="van Eijk R."/>
            <person name="Schleper C."/>
            <person name="Guy L."/>
            <person name="Ettema T.J."/>
        </authorList>
    </citation>
    <scope>NUCLEOTIDE SEQUENCE</scope>
</reference>
<comment type="caution">
    <text evidence="6">The sequence shown here is derived from an EMBL/GenBank/DDBJ whole genome shotgun (WGS) entry which is preliminary data.</text>
</comment>
<accession>A0A0F9NJ58</accession>
<dbReference type="Gene3D" id="3.40.50.1390">
    <property type="entry name" value="Resolvase, N-terminal catalytic domain"/>
    <property type="match status" value="1"/>
</dbReference>
<dbReference type="PANTHER" id="PTHR30461">
    <property type="entry name" value="DNA-INVERTASE FROM LAMBDOID PROPHAGE"/>
    <property type="match status" value="1"/>
</dbReference>
<evidence type="ECO:0000256" key="4">
    <source>
        <dbReference type="ARBA" id="ARBA00023172"/>
    </source>
</evidence>
<proteinExistence type="inferred from homology"/>
<evidence type="ECO:0000259" key="5">
    <source>
        <dbReference type="PROSITE" id="PS51736"/>
    </source>
</evidence>
<dbReference type="PANTHER" id="PTHR30461:SF2">
    <property type="entry name" value="SERINE RECOMBINASE PINE-RELATED"/>
    <property type="match status" value="1"/>
</dbReference>
<dbReference type="GO" id="GO:0015074">
    <property type="term" value="P:DNA integration"/>
    <property type="evidence" value="ECO:0007669"/>
    <property type="project" value="UniProtKB-KW"/>
</dbReference>
<gene>
    <name evidence="6" type="ORF">LCGC14_0961100</name>
</gene>
<evidence type="ECO:0000256" key="2">
    <source>
        <dbReference type="ARBA" id="ARBA00022908"/>
    </source>
</evidence>
<dbReference type="InterPro" id="IPR006119">
    <property type="entry name" value="Resolv_N"/>
</dbReference>
<name>A0A0F9NJ58_9ZZZZ</name>
<evidence type="ECO:0000256" key="1">
    <source>
        <dbReference type="ARBA" id="ARBA00009913"/>
    </source>
</evidence>
<dbReference type="AlphaFoldDB" id="A0A0F9NJ58"/>
<dbReference type="InterPro" id="IPR006118">
    <property type="entry name" value="Recombinase_CS"/>
</dbReference>
<dbReference type="Pfam" id="PF00239">
    <property type="entry name" value="Resolvase"/>
    <property type="match status" value="1"/>
</dbReference>
<comment type="similarity">
    <text evidence="1">Belongs to the site-specific recombinase resolvase family.</text>
</comment>
<keyword evidence="4" id="KW-0233">DNA recombination</keyword>
<dbReference type="GO" id="GO:0000150">
    <property type="term" value="F:DNA strand exchange activity"/>
    <property type="evidence" value="ECO:0007669"/>
    <property type="project" value="InterPro"/>
</dbReference>
<feature type="domain" description="Resolvase/invertase-type recombinase catalytic" evidence="5">
    <location>
        <begin position="44"/>
        <end position="177"/>
    </location>
</feature>
<sequence>MFSFGQWKLIVGDDQPSCDLSPLVAINRSFINGTLNCKRPVFMHLIGYARVSTEDQTPLPQSEALQTAGCVEIHEEHASGDNRARPVLARVLERITEGDTLVVVRIDRLARSLSHLLEVIERLEVKGAFFRSIQDPIDTGSPQGKFTLQVLGAAAEFERALIRERTKAGLASARAKGRVGGNPGLRDRDPAALRKVRLARQDGYLERLNETAQDWVPHVRRLRPDMAWEDVLRIINGPLPYDRHWTQSRLLRAVKAYVRDGFLPNEVLGRAGRRQTDDRLPAIVAGIKGADPDITLQAICDRLESMRERTPRGRASWQPSSVRMLLERAEKLGLLKCAQ</sequence>
<dbReference type="FunFam" id="3.40.50.1390:FF:000001">
    <property type="entry name" value="DNA recombinase"/>
    <property type="match status" value="1"/>
</dbReference>
<dbReference type="PROSITE" id="PS00397">
    <property type="entry name" value="RECOMBINASES_1"/>
    <property type="match status" value="1"/>
</dbReference>
<evidence type="ECO:0000256" key="3">
    <source>
        <dbReference type="ARBA" id="ARBA00023125"/>
    </source>
</evidence>
<dbReference type="PROSITE" id="PS51736">
    <property type="entry name" value="RECOMBINASES_3"/>
    <property type="match status" value="1"/>
</dbReference>
<keyword evidence="2" id="KW-0229">DNA integration</keyword>